<keyword evidence="2" id="KW-1185">Reference proteome</keyword>
<dbReference type="InterPro" id="IPR023393">
    <property type="entry name" value="START-like_dom_sf"/>
</dbReference>
<accession>A0A1H0AX97</accession>
<dbReference type="SUPFAM" id="SSF55961">
    <property type="entry name" value="Bet v1-like"/>
    <property type="match status" value="1"/>
</dbReference>
<organism evidence="1 2">
    <name type="scientific">Megasphaera paucivorans</name>
    <dbReference type="NCBI Taxonomy" id="349095"/>
    <lineage>
        <taxon>Bacteria</taxon>
        <taxon>Bacillati</taxon>
        <taxon>Bacillota</taxon>
        <taxon>Negativicutes</taxon>
        <taxon>Veillonellales</taxon>
        <taxon>Veillonellaceae</taxon>
        <taxon>Megasphaera</taxon>
    </lineage>
</organism>
<evidence type="ECO:0000313" key="1">
    <source>
        <dbReference type="EMBL" id="SDN37836.1"/>
    </source>
</evidence>
<dbReference type="EMBL" id="FNHQ01000043">
    <property type="protein sequence ID" value="SDN37836.1"/>
    <property type="molecule type" value="Genomic_DNA"/>
</dbReference>
<protein>
    <recommendedName>
        <fullName evidence="3">Polyketide cyclase / dehydrase and lipid transport</fullName>
    </recommendedName>
</protein>
<dbReference type="Gene3D" id="3.30.530.20">
    <property type="match status" value="1"/>
</dbReference>
<dbReference type="RefSeq" id="WP_091652764.1">
    <property type="nucleotide sequence ID" value="NZ_FNHQ01000043.1"/>
</dbReference>
<dbReference type="AlphaFoldDB" id="A0A1H0AX97"/>
<gene>
    <name evidence="1" type="ORF">SAMN05660299_02613</name>
</gene>
<sequence>MTELTFQTKVHATAKEIWEMYVDFNKRRQWETDLEYMILQGNFSTGTSGRMKLQGQPEMPYTLTTVIPYKEYWDKSEIPGMGIAICFGHEFNEINNETTVKISVRLEKEHGEMTDEDI</sequence>
<evidence type="ECO:0000313" key="2">
    <source>
        <dbReference type="Proteomes" id="UP000199309"/>
    </source>
</evidence>
<dbReference type="Proteomes" id="UP000199309">
    <property type="component" value="Unassembled WGS sequence"/>
</dbReference>
<reference evidence="1 2" key="1">
    <citation type="submission" date="2016-10" db="EMBL/GenBank/DDBJ databases">
        <authorList>
            <person name="de Groot N.N."/>
        </authorList>
    </citation>
    <scope>NUCLEOTIDE SEQUENCE [LARGE SCALE GENOMIC DNA]</scope>
    <source>
        <strain evidence="1 2">DSM 16981</strain>
    </source>
</reference>
<name>A0A1H0AX97_9FIRM</name>
<dbReference type="STRING" id="349095.SAMN05660299_02613"/>
<proteinExistence type="predicted"/>
<dbReference type="OrthoDB" id="9810827at2"/>
<evidence type="ECO:0008006" key="3">
    <source>
        <dbReference type="Google" id="ProtNLM"/>
    </source>
</evidence>